<dbReference type="OrthoDB" id="2107166at2759"/>
<dbReference type="EMBL" id="KB469299">
    <property type="protein sequence ID" value="EPQ57078.1"/>
    <property type="molecule type" value="Genomic_DNA"/>
</dbReference>
<gene>
    <name evidence="3" type="ORF">GLOTRDRAFT_137501</name>
</gene>
<sequence length="414" mass="45524">MSEDPWLEETSELVEDATIRLSPRLTRRLSESSSLAREPQQEGYVHTRAHTTDGHVGYDHPLQTPTVSAPNRDSATRPQLARMLSDFEPKESEDQTSKDSDSHATIYTEEDSPSKKKRVVIHEVKSADTLAGVALKYGVSMAALRRVNHMWASDSIHLRRQLYIPLDTATDKDSRSEAGGSPPLRITTQELSSLNLRELPESELSFFNPRDALPRQASPSDGDSRLTSPPNNTKFNAVAIPRRTKIHGSPVSSGSSLSSEHQMARLPSHGLSSLFTATRAPLDRITRVSMESSRSSLDKSSGAGDEHEQGHELDLLNGSNQEISSCSTRGYRSAETLALRSSDSKSFRSPEHLAMYGSTVDTEVELSAERTAFPIRTAQMEPSPAMQLPIPHQKRRGNSHISSASLEPVPGKRS</sequence>
<dbReference type="Proteomes" id="UP000030669">
    <property type="component" value="Unassembled WGS sequence"/>
</dbReference>
<dbReference type="PANTHER" id="PTHR20932:SF8">
    <property type="entry name" value="LD22649P"/>
    <property type="match status" value="1"/>
</dbReference>
<dbReference type="SMART" id="SM00257">
    <property type="entry name" value="LysM"/>
    <property type="match status" value="1"/>
</dbReference>
<dbReference type="InterPro" id="IPR018392">
    <property type="entry name" value="LysM"/>
</dbReference>
<evidence type="ECO:0000313" key="3">
    <source>
        <dbReference type="EMBL" id="EPQ57078.1"/>
    </source>
</evidence>
<dbReference type="OMA" id="ANGHDPN"/>
<proteinExistence type="predicted"/>
<feature type="compositionally biased region" description="Polar residues" evidence="1">
    <location>
        <begin position="63"/>
        <end position="77"/>
    </location>
</feature>
<dbReference type="HOGENOM" id="CLU_036221_0_0_1"/>
<dbReference type="SUPFAM" id="SSF54106">
    <property type="entry name" value="LysM domain"/>
    <property type="match status" value="1"/>
</dbReference>
<dbReference type="InterPro" id="IPR036779">
    <property type="entry name" value="LysM_dom_sf"/>
</dbReference>
<feature type="compositionally biased region" description="Polar residues" evidence="1">
    <location>
        <begin position="317"/>
        <end position="327"/>
    </location>
</feature>
<feature type="compositionally biased region" description="Polar residues" evidence="1">
    <location>
        <begin position="217"/>
        <end position="235"/>
    </location>
</feature>
<organism evidence="3 4">
    <name type="scientific">Gloeophyllum trabeum (strain ATCC 11539 / FP-39264 / Madison 617)</name>
    <name type="common">Brown rot fungus</name>
    <dbReference type="NCBI Taxonomy" id="670483"/>
    <lineage>
        <taxon>Eukaryota</taxon>
        <taxon>Fungi</taxon>
        <taxon>Dikarya</taxon>
        <taxon>Basidiomycota</taxon>
        <taxon>Agaricomycotina</taxon>
        <taxon>Agaricomycetes</taxon>
        <taxon>Gloeophyllales</taxon>
        <taxon>Gloeophyllaceae</taxon>
        <taxon>Gloeophyllum</taxon>
    </lineage>
</organism>
<feature type="compositionally biased region" description="Polar residues" evidence="1">
    <location>
        <begin position="289"/>
        <end position="299"/>
    </location>
</feature>
<dbReference type="RefSeq" id="XP_007864230.1">
    <property type="nucleotide sequence ID" value="XM_007866039.1"/>
</dbReference>
<reference evidence="3 4" key="1">
    <citation type="journal article" date="2012" name="Science">
        <title>The Paleozoic origin of enzymatic lignin decomposition reconstructed from 31 fungal genomes.</title>
        <authorList>
            <person name="Floudas D."/>
            <person name="Binder M."/>
            <person name="Riley R."/>
            <person name="Barry K."/>
            <person name="Blanchette R.A."/>
            <person name="Henrissat B."/>
            <person name="Martinez A.T."/>
            <person name="Otillar R."/>
            <person name="Spatafora J.W."/>
            <person name="Yadav J.S."/>
            <person name="Aerts A."/>
            <person name="Benoit I."/>
            <person name="Boyd A."/>
            <person name="Carlson A."/>
            <person name="Copeland A."/>
            <person name="Coutinho P.M."/>
            <person name="de Vries R.P."/>
            <person name="Ferreira P."/>
            <person name="Findley K."/>
            <person name="Foster B."/>
            <person name="Gaskell J."/>
            <person name="Glotzer D."/>
            <person name="Gorecki P."/>
            <person name="Heitman J."/>
            <person name="Hesse C."/>
            <person name="Hori C."/>
            <person name="Igarashi K."/>
            <person name="Jurgens J.A."/>
            <person name="Kallen N."/>
            <person name="Kersten P."/>
            <person name="Kohler A."/>
            <person name="Kuees U."/>
            <person name="Kumar T.K.A."/>
            <person name="Kuo A."/>
            <person name="LaButti K."/>
            <person name="Larrondo L.F."/>
            <person name="Lindquist E."/>
            <person name="Ling A."/>
            <person name="Lombard V."/>
            <person name="Lucas S."/>
            <person name="Lundell T."/>
            <person name="Martin R."/>
            <person name="McLaughlin D.J."/>
            <person name="Morgenstern I."/>
            <person name="Morin E."/>
            <person name="Murat C."/>
            <person name="Nagy L.G."/>
            <person name="Nolan M."/>
            <person name="Ohm R.A."/>
            <person name="Patyshakuliyeva A."/>
            <person name="Rokas A."/>
            <person name="Ruiz-Duenas F.J."/>
            <person name="Sabat G."/>
            <person name="Salamov A."/>
            <person name="Samejima M."/>
            <person name="Schmutz J."/>
            <person name="Slot J.C."/>
            <person name="St John F."/>
            <person name="Stenlid J."/>
            <person name="Sun H."/>
            <person name="Sun S."/>
            <person name="Syed K."/>
            <person name="Tsang A."/>
            <person name="Wiebenga A."/>
            <person name="Young D."/>
            <person name="Pisabarro A."/>
            <person name="Eastwood D.C."/>
            <person name="Martin F."/>
            <person name="Cullen D."/>
            <person name="Grigoriev I.V."/>
            <person name="Hibbett D.S."/>
        </authorList>
    </citation>
    <scope>NUCLEOTIDE SEQUENCE [LARGE SCALE GENOMIC DNA]</scope>
    <source>
        <strain evidence="3 4">ATCC 11539</strain>
    </source>
</reference>
<dbReference type="InterPro" id="IPR045030">
    <property type="entry name" value="LYSM1-4"/>
</dbReference>
<feature type="compositionally biased region" description="Low complexity" evidence="1">
    <location>
        <begin position="249"/>
        <end position="259"/>
    </location>
</feature>
<evidence type="ECO:0000259" key="2">
    <source>
        <dbReference type="PROSITE" id="PS51782"/>
    </source>
</evidence>
<feature type="domain" description="LysM" evidence="2">
    <location>
        <begin position="120"/>
        <end position="164"/>
    </location>
</feature>
<protein>
    <recommendedName>
        <fullName evidence="2">LysM domain-containing protein</fullName>
    </recommendedName>
</protein>
<accession>S7QCH1</accession>
<feature type="region of interest" description="Disordered" evidence="1">
    <location>
        <begin position="23"/>
        <end position="116"/>
    </location>
</feature>
<feature type="region of interest" description="Disordered" evidence="1">
    <location>
        <begin position="205"/>
        <end position="264"/>
    </location>
</feature>
<dbReference type="PANTHER" id="PTHR20932">
    <property type="entry name" value="LYSM AND PUTATIVE PEPTIDOGLYCAN-BINDING DOMAIN-CONTAINING PROTEIN"/>
    <property type="match status" value="1"/>
</dbReference>
<feature type="compositionally biased region" description="Basic and acidic residues" evidence="1">
    <location>
        <begin position="85"/>
        <end position="102"/>
    </location>
</feature>
<dbReference type="AlphaFoldDB" id="S7QCH1"/>
<evidence type="ECO:0000256" key="1">
    <source>
        <dbReference type="SAM" id="MobiDB-lite"/>
    </source>
</evidence>
<feature type="compositionally biased region" description="Basic and acidic residues" evidence="1">
    <location>
        <begin position="304"/>
        <end position="314"/>
    </location>
</feature>
<dbReference type="CDD" id="cd00118">
    <property type="entry name" value="LysM"/>
    <property type="match status" value="1"/>
</dbReference>
<dbReference type="Gene3D" id="3.10.350.10">
    <property type="entry name" value="LysM domain"/>
    <property type="match status" value="1"/>
</dbReference>
<dbReference type="eggNOG" id="ENOG502SBZ1">
    <property type="taxonomic scope" value="Eukaryota"/>
</dbReference>
<evidence type="ECO:0000313" key="4">
    <source>
        <dbReference type="Proteomes" id="UP000030669"/>
    </source>
</evidence>
<feature type="region of interest" description="Disordered" evidence="1">
    <location>
        <begin position="371"/>
        <end position="414"/>
    </location>
</feature>
<dbReference type="KEGG" id="gtr:GLOTRDRAFT_137501"/>
<dbReference type="Pfam" id="PF01476">
    <property type="entry name" value="LysM"/>
    <property type="match status" value="1"/>
</dbReference>
<dbReference type="PROSITE" id="PS51782">
    <property type="entry name" value="LYSM"/>
    <property type="match status" value="1"/>
</dbReference>
<feature type="region of interest" description="Disordered" evidence="1">
    <location>
        <begin position="286"/>
        <end position="327"/>
    </location>
</feature>
<dbReference type="GeneID" id="19303771"/>
<name>S7QCH1_GLOTA</name>
<keyword evidence="4" id="KW-1185">Reference proteome</keyword>